<dbReference type="InterPro" id="IPR036249">
    <property type="entry name" value="Thioredoxin-like_sf"/>
</dbReference>
<feature type="compositionally biased region" description="Basic and acidic residues" evidence="1">
    <location>
        <begin position="176"/>
        <end position="217"/>
    </location>
</feature>
<dbReference type="InterPro" id="IPR000591">
    <property type="entry name" value="DEP_dom"/>
</dbReference>
<dbReference type="PROSITE" id="PS50186">
    <property type="entry name" value="DEP"/>
    <property type="match status" value="1"/>
</dbReference>
<feature type="compositionally biased region" description="Basic and acidic residues" evidence="1">
    <location>
        <begin position="79"/>
        <end position="101"/>
    </location>
</feature>
<dbReference type="Pfam" id="PF04784">
    <property type="entry name" value="DUF547"/>
    <property type="match status" value="1"/>
</dbReference>
<dbReference type="PROSITE" id="PS51354">
    <property type="entry name" value="GLUTAREDOXIN_2"/>
    <property type="match status" value="1"/>
</dbReference>
<feature type="region of interest" description="Disordered" evidence="1">
    <location>
        <begin position="1"/>
        <end position="131"/>
    </location>
</feature>
<proteinExistence type="predicted"/>
<feature type="compositionally biased region" description="Basic and acidic residues" evidence="1">
    <location>
        <begin position="20"/>
        <end position="32"/>
    </location>
</feature>
<feature type="domain" description="DEP" evidence="2">
    <location>
        <begin position="350"/>
        <end position="423"/>
    </location>
</feature>
<feature type="compositionally biased region" description="Polar residues" evidence="1">
    <location>
        <begin position="8"/>
        <end position="19"/>
    </location>
</feature>
<dbReference type="CDD" id="cd04371">
    <property type="entry name" value="DEP"/>
    <property type="match status" value="1"/>
</dbReference>
<protein>
    <recommendedName>
        <fullName evidence="2">DEP domain-containing protein</fullName>
    </recommendedName>
</protein>
<feature type="compositionally biased region" description="Basic and acidic residues" evidence="1">
    <location>
        <begin position="107"/>
        <end position="131"/>
    </location>
</feature>
<feature type="compositionally biased region" description="Basic and acidic residues" evidence="1">
    <location>
        <begin position="47"/>
        <end position="72"/>
    </location>
</feature>
<evidence type="ECO:0000259" key="2">
    <source>
        <dbReference type="PROSITE" id="PS50186"/>
    </source>
</evidence>
<evidence type="ECO:0000313" key="3">
    <source>
        <dbReference type="EMBL" id="CAI9275123.1"/>
    </source>
</evidence>
<dbReference type="PANTHER" id="PTHR46361:SF3">
    <property type="entry name" value="ELECTRON CARRIER_ PROTEIN DISULFIDE OXIDOREDUCTASE"/>
    <property type="match status" value="1"/>
</dbReference>
<dbReference type="Pfam" id="PF00610">
    <property type="entry name" value="DEP"/>
    <property type="match status" value="1"/>
</dbReference>
<dbReference type="Proteomes" id="UP001177003">
    <property type="component" value="Chromosome 3"/>
</dbReference>
<evidence type="ECO:0000313" key="4">
    <source>
        <dbReference type="Proteomes" id="UP001177003"/>
    </source>
</evidence>
<sequence length="698" mass="79908">MEDKETDNSINDTTLNSITKEGEGEILDCIKDTEEEEDLEYSSETVEVDHQPTEKLETEAHHIQEESSKDVSHVTSAEDGEKIGDDLNNHEGISKSSSSEKTEDDQTDPKDNTCSKKEEGLVDNTCSKKEEGLVVDGTLEPIMEGNPGKASVLTKFVKLKSLYAVSNVFHRLSRKTDAQNDSDENNKNIKEVKTDERESQETTQEKDQDEGKNKKEASVSLESPKSIAMKGRVVLYTRLWCQDCKEARLFLRKRRLRYLEINVDVYPGRKLELEKMTGSSDVPRVFFNQFPIGGLNELKDLDESGKLQEKIEYVTSQGPSPKGPLPPFSGEDDESSRGIVDELAVIVRKMKESIVVKDRFYKFRRVTNCFLGSEAVDFLSEDQLLEREEAIEFARKLAKELFFRHVLEENTFEDGNHLYRFLDQDPVISQCQNIPRGIIQSKRQPLVEVSHRLRFLLYAILEAYISEDGRHVAYRTIHGSEEFARFLRIAEELQRVDLNRTAKEERLAFFINLYNLMAIHAILVWGHPEGALDRRKLFNEFKYVIGGCAYSLSDIYNGILRGNQRPPYTLIKPFGIYDRRFKVSLPYAEPLIHFALVSGNRSAPALRCYSPKNIDVELVEAAHDFLQSGAFVLHVDSMTISVTKILKWYSVDFGKNAVEVLKHAANYLEVEKTRTLLELLNKSQLKVVYQPYDWRLNS</sequence>
<name>A0AA35YJG6_LACSI</name>
<dbReference type="SMART" id="SM00049">
    <property type="entry name" value="DEP"/>
    <property type="match status" value="1"/>
</dbReference>
<dbReference type="EMBL" id="OX465079">
    <property type="protein sequence ID" value="CAI9275123.1"/>
    <property type="molecule type" value="Genomic_DNA"/>
</dbReference>
<evidence type="ECO:0000256" key="1">
    <source>
        <dbReference type="SAM" id="MobiDB-lite"/>
    </source>
</evidence>
<dbReference type="SUPFAM" id="SSF46785">
    <property type="entry name" value="Winged helix' DNA-binding domain"/>
    <property type="match status" value="1"/>
</dbReference>
<dbReference type="Gene3D" id="1.10.10.10">
    <property type="entry name" value="Winged helix-like DNA-binding domain superfamily/Winged helix DNA-binding domain"/>
    <property type="match status" value="1"/>
</dbReference>
<dbReference type="SUPFAM" id="SSF52833">
    <property type="entry name" value="Thioredoxin-like"/>
    <property type="match status" value="1"/>
</dbReference>
<dbReference type="AlphaFoldDB" id="A0AA35YJG6"/>
<dbReference type="Gene3D" id="3.40.30.10">
    <property type="entry name" value="Glutaredoxin"/>
    <property type="match status" value="1"/>
</dbReference>
<dbReference type="InterPro" id="IPR006869">
    <property type="entry name" value="DUF547"/>
</dbReference>
<dbReference type="GO" id="GO:0035556">
    <property type="term" value="P:intracellular signal transduction"/>
    <property type="evidence" value="ECO:0007669"/>
    <property type="project" value="InterPro"/>
</dbReference>
<dbReference type="InterPro" id="IPR036388">
    <property type="entry name" value="WH-like_DNA-bd_sf"/>
</dbReference>
<gene>
    <name evidence="3" type="ORF">LSALG_LOCUS15166</name>
</gene>
<feature type="region of interest" description="Disordered" evidence="1">
    <location>
        <begin position="315"/>
        <end position="335"/>
    </location>
</feature>
<keyword evidence="4" id="KW-1185">Reference proteome</keyword>
<dbReference type="InterPro" id="IPR036390">
    <property type="entry name" value="WH_DNA-bd_sf"/>
</dbReference>
<feature type="region of interest" description="Disordered" evidence="1">
    <location>
        <begin position="176"/>
        <end position="222"/>
    </location>
</feature>
<reference evidence="3" key="1">
    <citation type="submission" date="2023-04" db="EMBL/GenBank/DDBJ databases">
        <authorList>
            <person name="Vijverberg K."/>
            <person name="Xiong W."/>
            <person name="Schranz E."/>
        </authorList>
    </citation>
    <scope>NUCLEOTIDE SEQUENCE</scope>
</reference>
<accession>A0AA35YJG6</accession>
<dbReference type="PANTHER" id="PTHR46361">
    <property type="entry name" value="ELECTRON CARRIER/ PROTEIN DISULFIDE OXIDOREDUCTASE"/>
    <property type="match status" value="1"/>
</dbReference>
<organism evidence="3 4">
    <name type="scientific">Lactuca saligna</name>
    <name type="common">Willowleaf lettuce</name>
    <dbReference type="NCBI Taxonomy" id="75948"/>
    <lineage>
        <taxon>Eukaryota</taxon>
        <taxon>Viridiplantae</taxon>
        <taxon>Streptophyta</taxon>
        <taxon>Embryophyta</taxon>
        <taxon>Tracheophyta</taxon>
        <taxon>Spermatophyta</taxon>
        <taxon>Magnoliopsida</taxon>
        <taxon>eudicotyledons</taxon>
        <taxon>Gunneridae</taxon>
        <taxon>Pentapetalae</taxon>
        <taxon>asterids</taxon>
        <taxon>campanulids</taxon>
        <taxon>Asterales</taxon>
        <taxon>Asteraceae</taxon>
        <taxon>Cichorioideae</taxon>
        <taxon>Cichorieae</taxon>
        <taxon>Lactucinae</taxon>
        <taxon>Lactuca</taxon>
    </lineage>
</organism>
<dbReference type="InterPro" id="IPR002109">
    <property type="entry name" value="Glutaredoxin"/>
</dbReference>
<dbReference type="Pfam" id="PF00462">
    <property type="entry name" value="Glutaredoxin"/>
    <property type="match status" value="1"/>
</dbReference>